<proteinExistence type="predicted"/>
<gene>
    <name evidence="2" type="ORF">QTP81_01855</name>
</gene>
<dbReference type="Proteomes" id="UP001234343">
    <property type="component" value="Unassembled WGS sequence"/>
</dbReference>
<reference evidence="2 3" key="1">
    <citation type="submission" date="2023-06" db="EMBL/GenBank/DDBJ databases">
        <title>Alteromonas sp. ASW11-36 isolated from intertidal sand.</title>
        <authorList>
            <person name="Li Y."/>
        </authorList>
    </citation>
    <scope>NUCLEOTIDE SEQUENCE [LARGE SCALE GENOMIC DNA]</scope>
    <source>
        <strain evidence="2 3">ASW11-36</strain>
    </source>
</reference>
<dbReference type="RefSeq" id="WP_289363322.1">
    <property type="nucleotide sequence ID" value="NZ_JAUCBP010000001.1"/>
</dbReference>
<accession>A0ABT7SUY0</accession>
<protein>
    <recommendedName>
        <fullName evidence="4">Lipoprotein</fullName>
    </recommendedName>
</protein>
<comment type="caution">
    <text evidence="2">The sequence shown here is derived from an EMBL/GenBank/DDBJ whole genome shotgun (WGS) entry which is preliminary data.</text>
</comment>
<evidence type="ECO:0000313" key="3">
    <source>
        <dbReference type="Proteomes" id="UP001234343"/>
    </source>
</evidence>
<evidence type="ECO:0000256" key="1">
    <source>
        <dbReference type="SAM" id="SignalP"/>
    </source>
</evidence>
<sequence>MMKRFKKLACASVILLLSGCSSTSILDDFIEADKPKLNLSDLHAVGNFNWFEIIPEHQFVEVTETRYVTEIELIADGQPYDFHLADQYWTPHTKCGFRDVVLRLELNQEYQLYCAGDSQNLQFTPDQTGRFAIWIESNDDETSVSIKVVRL</sequence>
<dbReference type="EMBL" id="JAUCBP010000001">
    <property type="protein sequence ID" value="MDM7859349.1"/>
    <property type="molecule type" value="Genomic_DNA"/>
</dbReference>
<name>A0ABT7SUY0_9ALTE</name>
<keyword evidence="1" id="KW-0732">Signal</keyword>
<evidence type="ECO:0008006" key="4">
    <source>
        <dbReference type="Google" id="ProtNLM"/>
    </source>
</evidence>
<feature type="signal peptide" evidence="1">
    <location>
        <begin position="1"/>
        <end position="26"/>
    </location>
</feature>
<dbReference type="PROSITE" id="PS51257">
    <property type="entry name" value="PROKAR_LIPOPROTEIN"/>
    <property type="match status" value="1"/>
</dbReference>
<keyword evidence="3" id="KW-1185">Reference proteome</keyword>
<feature type="chain" id="PRO_5047061029" description="Lipoprotein" evidence="1">
    <location>
        <begin position="27"/>
        <end position="151"/>
    </location>
</feature>
<evidence type="ECO:0000313" key="2">
    <source>
        <dbReference type="EMBL" id="MDM7859349.1"/>
    </source>
</evidence>
<organism evidence="2 3">
    <name type="scientific">Alteromonas arenosi</name>
    <dbReference type="NCBI Taxonomy" id="3055817"/>
    <lineage>
        <taxon>Bacteria</taxon>
        <taxon>Pseudomonadati</taxon>
        <taxon>Pseudomonadota</taxon>
        <taxon>Gammaproteobacteria</taxon>
        <taxon>Alteromonadales</taxon>
        <taxon>Alteromonadaceae</taxon>
        <taxon>Alteromonas/Salinimonas group</taxon>
        <taxon>Alteromonas</taxon>
    </lineage>
</organism>